<proteinExistence type="predicted"/>
<name>A0A0G4F837_9ALVE</name>
<evidence type="ECO:0000256" key="2">
    <source>
        <dbReference type="SAM" id="Phobius"/>
    </source>
</evidence>
<protein>
    <submittedName>
        <fullName evidence="3">Uncharacterized protein</fullName>
    </submittedName>
</protein>
<keyword evidence="2" id="KW-0812">Transmembrane</keyword>
<feature type="region of interest" description="Disordered" evidence="1">
    <location>
        <begin position="571"/>
        <end position="602"/>
    </location>
</feature>
<feature type="compositionally biased region" description="Basic and acidic residues" evidence="1">
    <location>
        <begin position="446"/>
        <end position="455"/>
    </location>
</feature>
<dbReference type="EMBL" id="CDMZ01000193">
    <property type="protein sequence ID" value="CEM08864.1"/>
    <property type="molecule type" value="Genomic_DNA"/>
</dbReference>
<keyword evidence="2" id="KW-0472">Membrane</keyword>
<feature type="compositionally biased region" description="Acidic residues" evidence="1">
    <location>
        <begin position="522"/>
        <end position="534"/>
    </location>
</feature>
<sequence length="666" mass="72679">MACFWAFWVALNFFILGCLALLAYFGFVLLLRHCAATTDLQVVTTTVTPRADGNLELELEAVVVADSWHSKIAPPDLIQVAAANCSVFWCPGLDCTQATYLGLLSFPRLPITGPRTYLVSQNMQLYLANQTAFWAYAAELMTSPTRWFLEGKLQIDVGSFASFRGIPFSQVLDDTTPLAELLHVHIQSMSRQTGVSLPFGSFSSRLRRVDVEDRERKGKTFGAGGGYVGRGQNETSFSLSAPLDVDPAAPMSAKEKESTSRSVLCDFASVPLQSDELFALSMTMITDIAWFSRASRGMTGAGAFFLDLKFEGVKILELTQTEGKMLQGWSLNRILAVPPKGMGLQGWWKTAKAMAMMALKIGRPVIEIVGTGAENPCLDEAARKSHAFLPFLVIPEKESFASDAWVPVSWAPPVNASAESAAQLTGSEMTKRTAQTTRRRSMSSQEEDRGRWGEEVLTETEKEVEMLGEKEKRENLGEGNMGFSGPLDWGLMKILSHCCPPVLNGVCSSETAGDGALLVVGEEEEQGEREEWDSSFDWKEGGQKGEGLEGEADELLSVLSSPSFESLREALKSSQQHSTGAFGGGDKRGRNEEGVAGMIEPDGGDFSLAARLQQMGRRPASRTNEADLKNEVDLAAGPLCLQRRGVLSTAFVYACNAFRKWESLAR</sequence>
<accession>A0A0G4F837</accession>
<feature type="compositionally biased region" description="Basic and acidic residues" evidence="1">
    <location>
        <begin position="536"/>
        <end position="547"/>
    </location>
</feature>
<dbReference type="AlphaFoldDB" id="A0A0G4F837"/>
<feature type="transmembrane region" description="Helical" evidence="2">
    <location>
        <begin position="6"/>
        <end position="31"/>
    </location>
</feature>
<feature type="compositionally biased region" description="Polar residues" evidence="1">
    <location>
        <begin position="421"/>
        <end position="436"/>
    </location>
</feature>
<dbReference type="VEuPathDB" id="CryptoDB:Cvel_15720"/>
<reference evidence="3" key="1">
    <citation type="submission" date="2014-11" db="EMBL/GenBank/DDBJ databases">
        <authorList>
            <person name="Otto D Thomas"/>
            <person name="Naeem Raeece"/>
        </authorList>
    </citation>
    <scope>NUCLEOTIDE SEQUENCE</scope>
</reference>
<evidence type="ECO:0000313" key="3">
    <source>
        <dbReference type="EMBL" id="CEM08864.1"/>
    </source>
</evidence>
<feature type="region of interest" description="Disordered" evidence="1">
    <location>
        <begin position="421"/>
        <end position="455"/>
    </location>
</feature>
<evidence type="ECO:0000256" key="1">
    <source>
        <dbReference type="SAM" id="MobiDB-lite"/>
    </source>
</evidence>
<feature type="region of interest" description="Disordered" evidence="1">
    <location>
        <begin position="522"/>
        <end position="547"/>
    </location>
</feature>
<keyword evidence="2" id="KW-1133">Transmembrane helix</keyword>
<gene>
    <name evidence="3" type="ORF">Cvel_15720</name>
</gene>
<organism evidence="3">
    <name type="scientific">Chromera velia CCMP2878</name>
    <dbReference type="NCBI Taxonomy" id="1169474"/>
    <lineage>
        <taxon>Eukaryota</taxon>
        <taxon>Sar</taxon>
        <taxon>Alveolata</taxon>
        <taxon>Colpodellida</taxon>
        <taxon>Chromeraceae</taxon>
        <taxon>Chromera</taxon>
    </lineage>
</organism>